<dbReference type="AlphaFoldDB" id="A0A8X6PKS8"/>
<feature type="non-terminal residue" evidence="1">
    <location>
        <position position="1"/>
    </location>
</feature>
<gene>
    <name evidence="1" type="ORF">NPIL_362961</name>
</gene>
<evidence type="ECO:0000313" key="1">
    <source>
        <dbReference type="EMBL" id="GFT71739.1"/>
    </source>
</evidence>
<comment type="caution">
    <text evidence="1">The sequence shown here is derived from an EMBL/GenBank/DDBJ whole genome shotgun (WGS) entry which is preliminary data.</text>
</comment>
<name>A0A8X6PKS8_NEPPI</name>
<dbReference type="EMBL" id="BMAW01070094">
    <property type="protein sequence ID" value="GFT71739.1"/>
    <property type="molecule type" value="Genomic_DNA"/>
</dbReference>
<keyword evidence="2" id="KW-1185">Reference proteome</keyword>
<proteinExistence type="predicted"/>
<protein>
    <submittedName>
        <fullName evidence="1">Uncharacterized protein</fullName>
    </submittedName>
</protein>
<sequence length="90" mass="10504">SSYVCDAIEKDIRPSNLSPSNHPKLNETVERSYVRITIQQFRCLFVFILKRIATIFKAKVDAVRYYIIYQEEGVTETELPLQHLPPQKCC</sequence>
<dbReference type="Proteomes" id="UP000887013">
    <property type="component" value="Unassembled WGS sequence"/>
</dbReference>
<organism evidence="1 2">
    <name type="scientific">Nephila pilipes</name>
    <name type="common">Giant wood spider</name>
    <name type="synonym">Nephila maculata</name>
    <dbReference type="NCBI Taxonomy" id="299642"/>
    <lineage>
        <taxon>Eukaryota</taxon>
        <taxon>Metazoa</taxon>
        <taxon>Ecdysozoa</taxon>
        <taxon>Arthropoda</taxon>
        <taxon>Chelicerata</taxon>
        <taxon>Arachnida</taxon>
        <taxon>Araneae</taxon>
        <taxon>Araneomorphae</taxon>
        <taxon>Entelegynae</taxon>
        <taxon>Araneoidea</taxon>
        <taxon>Nephilidae</taxon>
        <taxon>Nephila</taxon>
    </lineage>
</organism>
<accession>A0A8X6PKS8</accession>
<evidence type="ECO:0000313" key="2">
    <source>
        <dbReference type="Proteomes" id="UP000887013"/>
    </source>
</evidence>
<reference evidence="1" key="1">
    <citation type="submission" date="2020-08" db="EMBL/GenBank/DDBJ databases">
        <title>Multicomponent nature underlies the extraordinary mechanical properties of spider dragline silk.</title>
        <authorList>
            <person name="Kono N."/>
            <person name="Nakamura H."/>
            <person name="Mori M."/>
            <person name="Yoshida Y."/>
            <person name="Ohtoshi R."/>
            <person name="Malay A.D."/>
            <person name="Moran D.A.P."/>
            <person name="Tomita M."/>
            <person name="Numata K."/>
            <person name="Arakawa K."/>
        </authorList>
    </citation>
    <scope>NUCLEOTIDE SEQUENCE</scope>
</reference>